<reference evidence="9 10" key="2">
    <citation type="journal article" date="2012" name="BMC Genomics">
        <title>Comparative genomic analysis of Geobacter sulfurreducens KN400, a strain with enhanced capacity for extracellular electron transfer and electricity production.</title>
        <authorList>
            <person name="Butler J.E."/>
            <person name="Young N.D."/>
            <person name="Aklujkar M."/>
            <person name="Lovley D.R."/>
        </authorList>
    </citation>
    <scope>NUCLEOTIDE SEQUENCE [LARGE SCALE GENOMIC DNA]</scope>
    <source>
        <strain evidence="10">ATCC 51573 / DSM 12127 / PCA</strain>
    </source>
</reference>
<dbReference type="RefSeq" id="WP_010941091.1">
    <property type="nucleotide sequence ID" value="NC_002939.5"/>
</dbReference>
<feature type="transmembrane region" description="Helical" evidence="7">
    <location>
        <begin position="30"/>
        <end position="53"/>
    </location>
</feature>
<evidence type="ECO:0000256" key="2">
    <source>
        <dbReference type="ARBA" id="ARBA00022692"/>
    </source>
</evidence>
<dbReference type="PANTHER" id="PTHR38766:SF1">
    <property type="entry name" value="FLAGELLAR PROTEIN FLIO"/>
    <property type="match status" value="1"/>
</dbReference>
<comment type="subcellular location">
    <subcellularLocation>
        <location evidence="7">Cell membrane</location>
    </subcellularLocation>
    <subcellularLocation>
        <location evidence="7">Bacterial flagellum basal body</location>
    </subcellularLocation>
</comment>
<evidence type="ECO:0000256" key="5">
    <source>
        <dbReference type="ARBA" id="ARBA00023143"/>
    </source>
</evidence>
<evidence type="ECO:0000313" key="9">
    <source>
        <dbReference type="EMBL" id="AFP20387.1"/>
    </source>
</evidence>
<keyword evidence="4 7" id="KW-0472">Membrane</keyword>
<keyword evidence="9" id="KW-0969">Cilium</keyword>
<dbReference type="OrthoDB" id="5396865at2"/>
<dbReference type="STRING" id="243231.GSU3482"/>
<evidence type="ECO:0000313" key="10">
    <source>
        <dbReference type="Proteomes" id="UP000000577"/>
    </source>
</evidence>
<keyword evidence="5 7" id="KW-0975">Bacterial flagellum</keyword>
<dbReference type="KEGG" id="gsu:GSU3482"/>
<feature type="signal peptide" evidence="8">
    <location>
        <begin position="1"/>
        <end position="20"/>
    </location>
</feature>
<dbReference type="EMBL" id="AE017180">
    <property type="protein sequence ID" value="AFP20387.1"/>
    <property type="molecule type" value="Genomic_DNA"/>
</dbReference>
<dbReference type="GO" id="GO:0005886">
    <property type="term" value="C:plasma membrane"/>
    <property type="evidence" value="ECO:0007669"/>
    <property type="project" value="UniProtKB-SubCell"/>
</dbReference>
<reference evidence="9 10" key="1">
    <citation type="journal article" date="2003" name="Science">
        <title>Genome of Geobacter sulfurreducens: metal reduction in subsurface environments.</title>
        <authorList>
            <person name="Methe B.A."/>
            <person name="Nelson K.E."/>
            <person name="Eisen J.A."/>
            <person name="Paulsen I.T."/>
            <person name="Nelson W."/>
            <person name="Heidelberg J.F."/>
            <person name="Wu D."/>
            <person name="Wu M."/>
            <person name="Ward N."/>
            <person name="Beanan M.J."/>
            <person name="Dodson R.J."/>
            <person name="Madupu R."/>
            <person name="Brinkac L.M."/>
            <person name="Daugherty S.C."/>
            <person name="DeBoy R.T."/>
            <person name="Durkin A.S."/>
            <person name="Gwinn M."/>
            <person name="Kolonay J.F."/>
            <person name="Sullivan S.A."/>
            <person name="Haft D.H."/>
            <person name="Selengut J."/>
            <person name="Davidsen T.M."/>
            <person name="Zafar N."/>
            <person name="White O."/>
            <person name="Tran B."/>
            <person name="Romero C."/>
            <person name="Forberger H.A."/>
            <person name="Weidman J."/>
            <person name="Khouri H."/>
            <person name="Feldblyum T.V."/>
            <person name="Utterback T.R."/>
            <person name="Van Aken S.E."/>
            <person name="Lovley D.R."/>
            <person name="Fraser C.M."/>
        </authorList>
    </citation>
    <scope>NUCLEOTIDE SEQUENCE [LARGE SCALE GENOMIC DNA]</scope>
    <source>
        <strain evidence="10">ATCC 51573 / DSM 12127 / PCA</strain>
    </source>
</reference>
<dbReference type="InterPro" id="IPR022781">
    <property type="entry name" value="Flagellar_biosynth_FliO"/>
</dbReference>
<gene>
    <name evidence="9" type="primary">fliO</name>
    <name evidence="9" type="ordered locus">GSU3482</name>
</gene>
<name>I7EEU0_GEOSL</name>
<comment type="similarity">
    <text evidence="6 7">Belongs to the FliO/MopB family.</text>
</comment>
<keyword evidence="10" id="KW-1185">Reference proteome</keyword>
<dbReference type="GO" id="GO:0044781">
    <property type="term" value="P:bacterial-type flagellum organization"/>
    <property type="evidence" value="ECO:0007669"/>
    <property type="project" value="UniProtKB-UniRule"/>
</dbReference>
<protein>
    <recommendedName>
        <fullName evidence="7">Flagellar protein</fullName>
    </recommendedName>
</protein>
<organism evidence="9 10">
    <name type="scientific">Geobacter sulfurreducens (strain ATCC 51573 / DSM 12127 / PCA)</name>
    <dbReference type="NCBI Taxonomy" id="243231"/>
    <lineage>
        <taxon>Bacteria</taxon>
        <taxon>Pseudomonadati</taxon>
        <taxon>Thermodesulfobacteriota</taxon>
        <taxon>Desulfuromonadia</taxon>
        <taxon>Geobacterales</taxon>
        <taxon>Geobacteraceae</taxon>
        <taxon>Geobacter</taxon>
    </lineage>
</organism>
<evidence type="ECO:0000256" key="1">
    <source>
        <dbReference type="ARBA" id="ARBA00022475"/>
    </source>
</evidence>
<feature type="chain" id="PRO_5003709335" description="Flagellar protein" evidence="8">
    <location>
        <begin position="21"/>
        <end position="165"/>
    </location>
</feature>
<dbReference type="EnsemblBacteria" id="AFP20387">
    <property type="protein sequence ID" value="AFP20387"/>
    <property type="gene ID" value="GSU3482"/>
</dbReference>
<dbReference type="GO" id="GO:0009425">
    <property type="term" value="C:bacterial-type flagellum basal body"/>
    <property type="evidence" value="ECO:0007669"/>
    <property type="project" value="UniProtKB-SubCell"/>
</dbReference>
<dbReference type="eggNOG" id="COG3190">
    <property type="taxonomic scope" value="Bacteria"/>
</dbReference>
<dbReference type="HOGENOM" id="CLU_142794_0_0_7"/>
<keyword evidence="9" id="KW-0282">Flagellum</keyword>
<keyword evidence="1 7" id="KW-1003">Cell membrane</keyword>
<keyword evidence="2 7" id="KW-0812">Transmembrane</keyword>
<keyword evidence="3 7" id="KW-1133">Transmembrane helix</keyword>
<dbReference type="Proteomes" id="UP000000577">
    <property type="component" value="Chromosome"/>
</dbReference>
<keyword evidence="8" id="KW-0732">Signal</keyword>
<evidence type="ECO:0000256" key="7">
    <source>
        <dbReference type="RuleBase" id="RU362064"/>
    </source>
</evidence>
<dbReference type="AlphaFoldDB" id="I7EEU0"/>
<dbReference type="NCBIfam" id="TIGR03500">
    <property type="entry name" value="FliO_TIGR"/>
    <property type="match status" value="1"/>
</dbReference>
<evidence type="ECO:0000256" key="8">
    <source>
        <dbReference type="SAM" id="SignalP"/>
    </source>
</evidence>
<proteinExistence type="inferred from homology"/>
<accession>I7EEU0</accession>
<dbReference type="InterPro" id="IPR052205">
    <property type="entry name" value="FliO/MopB"/>
</dbReference>
<evidence type="ECO:0000256" key="3">
    <source>
        <dbReference type="ARBA" id="ARBA00022989"/>
    </source>
</evidence>
<dbReference type="PANTHER" id="PTHR38766">
    <property type="entry name" value="FLAGELLAR PROTEIN FLIO"/>
    <property type="match status" value="1"/>
</dbReference>
<evidence type="ECO:0000256" key="6">
    <source>
        <dbReference type="ARBA" id="ARBA00037937"/>
    </source>
</evidence>
<evidence type="ECO:0000256" key="4">
    <source>
        <dbReference type="ARBA" id="ARBA00023136"/>
    </source>
</evidence>
<keyword evidence="9" id="KW-0966">Cell projection</keyword>
<sequence>MKQPASVTALALAVPGVARAAEAAGGANFSFATVFIQMLASLSLVLGLIYLAYYAANRWFRPGVHGKGTERHIRLVETRYLAPKKSLVLVEVGGEFLLLGSSGDNLSFIKQIDILEEIEVLDETTGRTPLATLFQGKLDAVTTRLAAMKQGRADVPERRAGEGKA</sequence>
<dbReference type="InParanoid" id="I7EEU0"/>
<dbReference type="Pfam" id="PF04347">
    <property type="entry name" value="FliO"/>
    <property type="match status" value="1"/>
</dbReference>